<protein>
    <submittedName>
        <fullName evidence="2">Uncharacterized protein</fullName>
    </submittedName>
</protein>
<organism evidence="2">
    <name type="scientific">uncultured Thermomicrobiales bacterium</name>
    <dbReference type="NCBI Taxonomy" id="1645740"/>
    <lineage>
        <taxon>Bacteria</taxon>
        <taxon>Pseudomonadati</taxon>
        <taxon>Thermomicrobiota</taxon>
        <taxon>Thermomicrobia</taxon>
        <taxon>Thermomicrobiales</taxon>
        <taxon>environmental samples</taxon>
    </lineage>
</organism>
<reference evidence="2" key="1">
    <citation type="submission" date="2020-02" db="EMBL/GenBank/DDBJ databases">
        <authorList>
            <person name="Meier V. D."/>
        </authorList>
    </citation>
    <scope>NUCLEOTIDE SEQUENCE</scope>
    <source>
        <strain evidence="2">AVDCRST_MAG33</strain>
    </source>
</reference>
<evidence type="ECO:0000313" key="2">
    <source>
        <dbReference type="EMBL" id="CAA9578906.1"/>
    </source>
</evidence>
<evidence type="ECO:0000256" key="1">
    <source>
        <dbReference type="SAM" id="MobiDB-lite"/>
    </source>
</evidence>
<name>A0A6J4VGM1_9BACT</name>
<feature type="non-terminal residue" evidence="2">
    <location>
        <position position="45"/>
    </location>
</feature>
<accession>A0A6J4VGM1</accession>
<feature type="region of interest" description="Disordered" evidence="1">
    <location>
        <begin position="1"/>
        <end position="45"/>
    </location>
</feature>
<dbReference type="AlphaFoldDB" id="A0A6J4VGM1"/>
<feature type="non-terminal residue" evidence="2">
    <location>
        <position position="1"/>
    </location>
</feature>
<sequence>GASSLPACGRQPGTCGRSEARPLRPRADPSLDPAATLRGGAHRPV</sequence>
<gene>
    <name evidence="2" type="ORF">AVDCRST_MAG33-3377</name>
</gene>
<dbReference type="EMBL" id="CADCWK010000417">
    <property type="protein sequence ID" value="CAA9578906.1"/>
    <property type="molecule type" value="Genomic_DNA"/>
</dbReference>
<proteinExistence type="predicted"/>
<feature type="compositionally biased region" description="Basic and acidic residues" evidence="1">
    <location>
        <begin position="18"/>
        <end position="29"/>
    </location>
</feature>